<dbReference type="AlphaFoldDB" id="A0A7W9HJX6"/>
<protein>
    <submittedName>
        <fullName evidence="3">DNA invertase Pin-like site-specific DNA recombinase</fullName>
    </submittedName>
</protein>
<dbReference type="GO" id="GO:0000150">
    <property type="term" value="F:DNA strand exchange activity"/>
    <property type="evidence" value="ECO:0007669"/>
    <property type="project" value="InterPro"/>
</dbReference>
<proteinExistence type="predicted"/>
<keyword evidence="4" id="KW-1185">Reference proteome</keyword>
<dbReference type="CDD" id="cd00338">
    <property type="entry name" value="Ser_Recombinase"/>
    <property type="match status" value="1"/>
</dbReference>
<name>A0A7W9HJX6_9PSEU</name>
<feature type="region of interest" description="Disordered" evidence="1">
    <location>
        <begin position="173"/>
        <end position="209"/>
    </location>
</feature>
<dbReference type="Pfam" id="PF00239">
    <property type="entry name" value="Resolvase"/>
    <property type="match status" value="1"/>
</dbReference>
<dbReference type="InterPro" id="IPR006119">
    <property type="entry name" value="Resolv_N"/>
</dbReference>
<dbReference type="InterPro" id="IPR038109">
    <property type="entry name" value="DNA_bind_recomb_sf"/>
</dbReference>
<dbReference type="Proteomes" id="UP000552097">
    <property type="component" value="Unassembled WGS sequence"/>
</dbReference>
<dbReference type="RefSeq" id="WP_184920979.1">
    <property type="nucleotide sequence ID" value="NZ_JACHMO010000001.1"/>
</dbReference>
<evidence type="ECO:0000259" key="2">
    <source>
        <dbReference type="SMART" id="SM00857"/>
    </source>
</evidence>
<accession>A0A7W9HJX6</accession>
<dbReference type="EMBL" id="JACHMO010000001">
    <property type="protein sequence ID" value="MBB5803580.1"/>
    <property type="molecule type" value="Genomic_DNA"/>
</dbReference>
<dbReference type="SMART" id="SM00857">
    <property type="entry name" value="Resolvase"/>
    <property type="match status" value="1"/>
</dbReference>
<dbReference type="GO" id="GO:0003677">
    <property type="term" value="F:DNA binding"/>
    <property type="evidence" value="ECO:0007669"/>
    <property type="project" value="InterPro"/>
</dbReference>
<gene>
    <name evidence="3" type="ORF">F4560_003348</name>
</gene>
<reference evidence="3 4" key="1">
    <citation type="submission" date="2020-08" db="EMBL/GenBank/DDBJ databases">
        <title>Sequencing the genomes of 1000 actinobacteria strains.</title>
        <authorList>
            <person name="Klenk H.-P."/>
        </authorList>
    </citation>
    <scope>NUCLEOTIDE SEQUENCE [LARGE SCALE GENOMIC DNA]</scope>
    <source>
        <strain evidence="3 4">DSM 45486</strain>
    </source>
</reference>
<dbReference type="SUPFAM" id="SSF53041">
    <property type="entry name" value="Resolvase-like"/>
    <property type="match status" value="1"/>
</dbReference>
<comment type="caution">
    <text evidence="3">The sequence shown here is derived from an EMBL/GenBank/DDBJ whole genome shotgun (WGS) entry which is preliminary data.</text>
</comment>
<evidence type="ECO:0000313" key="4">
    <source>
        <dbReference type="Proteomes" id="UP000552097"/>
    </source>
</evidence>
<dbReference type="Gene3D" id="3.90.1750.20">
    <property type="entry name" value="Putative Large Serine Recombinase, Chain B, Domain 2"/>
    <property type="match status" value="1"/>
</dbReference>
<sequence length="220" mass="24495">MSTSEYQDRRSSRLWQREVCERLVAGRGTVVAEFFDECASRRRRWSNRPEAARLLEALTDPDPGFDAIVVGEYERAFCGRQFDELVPLLRAAGVQVWLPEVGGRVDLEDDDHRRLMTFLGAQSERELIRARNRALASMKAQAELGRYLGGRPPYGYMLVDGGPHPKRADARWGAAGTEAGAGSSDRRARAVDVRPPCGGDVAGRDRPRAQRAWCAVPVRG</sequence>
<evidence type="ECO:0000313" key="3">
    <source>
        <dbReference type="EMBL" id="MBB5803580.1"/>
    </source>
</evidence>
<dbReference type="InterPro" id="IPR036162">
    <property type="entry name" value="Resolvase-like_N_sf"/>
</dbReference>
<evidence type="ECO:0000256" key="1">
    <source>
        <dbReference type="SAM" id="MobiDB-lite"/>
    </source>
</evidence>
<dbReference type="Gene3D" id="3.40.50.1390">
    <property type="entry name" value="Resolvase, N-terminal catalytic domain"/>
    <property type="match status" value="1"/>
</dbReference>
<feature type="compositionally biased region" description="Low complexity" evidence="1">
    <location>
        <begin position="173"/>
        <end position="183"/>
    </location>
</feature>
<organism evidence="3 4">
    <name type="scientific">Saccharothrix ecbatanensis</name>
    <dbReference type="NCBI Taxonomy" id="1105145"/>
    <lineage>
        <taxon>Bacteria</taxon>
        <taxon>Bacillati</taxon>
        <taxon>Actinomycetota</taxon>
        <taxon>Actinomycetes</taxon>
        <taxon>Pseudonocardiales</taxon>
        <taxon>Pseudonocardiaceae</taxon>
        <taxon>Saccharothrix</taxon>
    </lineage>
</organism>
<feature type="domain" description="Resolvase/invertase-type recombinase catalytic" evidence="2">
    <location>
        <begin position="1"/>
        <end position="147"/>
    </location>
</feature>